<dbReference type="InterPro" id="IPR051049">
    <property type="entry name" value="Dienelactone_hydrolase-like"/>
</dbReference>
<evidence type="ECO:0000259" key="1">
    <source>
        <dbReference type="Pfam" id="PF01738"/>
    </source>
</evidence>
<evidence type="ECO:0000313" key="3">
    <source>
        <dbReference type="Proteomes" id="UP000503540"/>
    </source>
</evidence>
<reference evidence="2 3" key="1">
    <citation type="journal article" date="2019" name="ACS Chem. Biol.">
        <title>Identification and Mobilization of a Cryptic Antibiotic Biosynthesis Gene Locus from a Human-Pathogenic Nocardia Isolate.</title>
        <authorList>
            <person name="Herisse M."/>
            <person name="Ishida K."/>
            <person name="Porter J.L."/>
            <person name="Howden B."/>
            <person name="Hertweck C."/>
            <person name="Stinear T.P."/>
            <person name="Pidot S.J."/>
        </authorList>
    </citation>
    <scope>NUCLEOTIDE SEQUENCE [LARGE SCALE GENOMIC DNA]</scope>
    <source>
        <strain evidence="2 3">AUSMDU00012717</strain>
    </source>
</reference>
<dbReference type="SUPFAM" id="SSF53474">
    <property type="entry name" value="alpha/beta-Hydrolases"/>
    <property type="match status" value="1"/>
</dbReference>
<dbReference type="EMBL" id="CP046172">
    <property type="protein sequence ID" value="QIS11228.1"/>
    <property type="molecule type" value="Genomic_DNA"/>
</dbReference>
<dbReference type="Proteomes" id="UP000503540">
    <property type="component" value="Chromosome"/>
</dbReference>
<dbReference type="PANTHER" id="PTHR46623:SF10">
    <property type="entry name" value="CARBOXYMETHYLENEBUTENOLIDASE HOMOLOG"/>
    <property type="match status" value="1"/>
</dbReference>
<name>A0A6G9YDI0_9NOCA</name>
<dbReference type="KEGG" id="nah:F5544_16745"/>
<dbReference type="InterPro" id="IPR002925">
    <property type="entry name" value="Dienelactn_hydro"/>
</dbReference>
<dbReference type="Gene3D" id="3.40.50.1820">
    <property type="entry name" value="alpha/beta hydrolase"/>
    <property type="match status" value="1"/>
</dbReference>
<protein>
    <submittedName>
        <fullName evidence="2">Dienelactone hydrolase family protein</fullName>
    </submittedName>
</protein>
<sequence length="300" mass="32535">MRPTVCSRGRWARPARAVAAVPATGSVIELADSESSIPKRSTRQKDSTMTALHGMSVDIQTRDGVADAYVVHPDDGAAHPGVLVIQDGFGLRPALRSLADRIAAHGYTVLLPNAFYRHGRAPVIELPDFIDPAQRPELFQQIIPMIVELTPEVLRADVGAYLTWLAESPLVTPGKVGVTGYCMGARLAVLTAAMFPDRVGAVAGFHGGPFVTDTPDSPHLIVGNITAELYLAHAGEDHHMTPEHIAQFDKALDAAGVRYRTEVYEGAHHGYTQADTSAYDAESAERHYRELLALFDRNLR</sequence>
<dbReference type="AlphaFoldDB" id="A0A6G9YDI0"/>
<dbReference type="InterPro" id="IPR029058">
    <property type="entry name" value="AB_hydrolase_fold"/>
</dbReference>
<dbReference type="Pfam" id="PF01738">
    <property type="entry name" value="DLH"/>
    <property type="match status" value="1"/>
</dbReference>
<keyword evidence="3" id="KW-1185">Reference proteome</keyword>
<accession>A0A6G9YDI0</accession>
<gene>
    <name evidence="2" type="ORF">F5544_16745</name>
</gene>
<proteinExistence type="predicted"/>
<organism evidence="2 3">
    <name type="scientific">Nocardia arthritidis</name>
    <dbReference type="NCBI Taxonomy" id="228602"/>
    <lineage>
        <taxon>Bacteria</taxon>
        <taxon>Bacillati</taxon>
        <taxon>Actinomycetota</taxon>
        <taxon>Actinomycetes</taxon>
        <taxon>Mycobacteriales</taxon>
        <taxon>Nocardiaceae</taxon>
        <taxon>Nocardia</taxon>
    </lineage>
</organism>
<evidence type="ECO:0000313" key="2">
    <source>
        <dbReference type="EMBL" id="QIS11228.1"/>
    </source>
</evidence>
<dbReference type="PANTHER" id="PTHR46623">
    <property type="entry name" value="CARBOXYMETHYLENEBUTENOLIDASE-RELATED"/>
    <property type="match status" value="1"/>
</dbReference>
<keyword evidence="2" id="KW-0378">Hydrolase</keyword>
<dbReference type="GO" id="GO:0016787">
    <property type="term" value="F:hydrolase activity"/>
    <property type="evidence" value="ECO:0007669"/>
    <property type="project" value="UniProtKB-KW"/>
</dbReference>
<feature type="domain" description="Dienelactone hydrolase" evidence="1">
    <location>
        <begin position="67"/>
        <end position="297"/>
    </location>
</feature>